<sequence length="97" mass="11232">MPHPCRILKKYPTFGESDMHPLTFLKSLSNIANPLSCFLKSKHTLFSLKHHFFPFITVNFDIPIYPVIRSIVLLLQLQMTNPCDLKEVESDKTKNSE</sequence>
<reference evidence="1" key="1">
    <citation type="submission" date="2015-12" db="EMBL/GenBank/DDBJ databases">
        <title>Gene expression during late stages of embryo sac development: a critical building block for successful pollen-pistil interactions.</title>
        <authorList>
            <person name="Liu Y."/>
            <person name="Joly V."/>
            <person name="Sabar M."/>
            <person name="Matton D.P."/>
        </authorList>
    </citation>
    <scope>NUCLEOTIDE SEQUENCE</scope>
</reference>
<dbReference type="EMBL" id="GEDG01033067">
    <property type="protein sequence ID" value="JAP10468.1"/>
    <property type="molecule type" value="Transcribed_RNA"/>
</dbReference>
<organism evidence="1">
    <name type="scientific">Solanum chacoense</name>
    <name type="common">Chaco potato</name>
    <dbReference type="NCBI Taxonomy" id="4108"/>
    <lineage>
        <taxon>Eukaryota</taxon>
        <taxon>Viridiplantae</taxon>
        <taxon>Streptophyta</taxon>
        <taxon>Embryophyta</taxon>
        <taxon>Tracheophyta</taxon>
        <taxon>Spermatophyta</taxon>
        <taxon>Magnoliopsida</taxon>
        <taxon>eudicotyledons</taxon>
        <taxon>Gunneridae</taxon>
        <taxon>Pentapetalae</taxon>
        <taxon>asterids</taxon>
        <taxon>lamiids</taxon>
        <taxon>Solanales</taxon>
        <taxon>Solanaceae</taxon>
        <taxon>Solanoideae</taxon>
        <taxon>Solaneae</taxon>
        <taxon>Solanum</taxon>
    </lineage>
</organism>
<dbReference type="AlphaFoldDB" id="A0A0V0GQF4"/>
<evidence type="ECO:0000313" key="1">
    <source>
        <dbReference type="EMBL" id="JAP10468.1"/>
    </source>
</evidence>
<name>A0A0V0GQF4_SOLCH</name>
<protein>
    <submittedName>
        <fullName evidence="1">Putative ovule protein</fullName>
    </submittedName>
</protein>
<accession>A0A0V0GQF4</accession>
<proteinExistence type="predicted"/>